<dbReference type="InterPro" id="IPR036397">
    <property type="entry name" value="RNaseH_sf"/>
</dbReference>
<name>A0A0G1A5U9_9BACT</name>
<reference evidence="2 3" key="1">
    <citation type="journal article" date="2015" name="Nature">
        <title>rRNA introns, odd ribosomes, and small enigmatic genomes across a large radiation of phyla.</title>
        <authorList>
            <person name="Brown C.T."/>
            <person name="Hug L.A."/>
            <person name="Thomas B.C."/>
            <person name="Sharon I."/>
            <person name="Castelle C.J."/>
            <person name="Singh A."/>
            <person name="Wilkins M.J."/>
            <person name="Williams K.H."/>
            <person name="Banfield J.F."/>
        </authorList>
    </citation>
    <scope>NUCLEOTIDE SEQUENCE [LARGE SCALE GENOMIC DNA]</scope>
</reference>
<sequence length="102" mass="12261">MICALRELTKRHQYKKLCLVWDNAKWHRSKELRELLGKGKEFSHIRFIWLPPYAPDKNPQEKVWKIGKDAVKNTVAKTFEELKKVFEKSIRGRKFDYKMLGI</sequence>
<comment type="caution">
    <text evidence="2">The sequence shown here is derived from an EMBL/GenBank/DDBJ whole genome shotgun (WGS) entry which is preliminary data.</text>
</comment>
<evidence type="ECO:0000313" key="2">
    <source>
        <dbReference type="EMBL" id="KKS56349.1"/>
    </source>
</evidence>
<dbReference type="Gene3D" id="3.30.420.10">
    <property type="entry name" value="Ribonuclease H-like superfamily/Ribonuclease H"/>
    <property type="match status" value="1"/>
</dbReference>
<dbReference type="Proteomes" id="UP000034837">
    <property type="component" value="Unassembled WGS sequence"/>
</dbReference>
<accession>A0A0G1A5U9</accession>
<proteinExistence type="predicted"/>
<dbReference type="GO" id="GO:0003676">
    <property type="term" value="F:nucleic acid binding"/>
    <property type="evidence" value="ECO:0007669"/>
    <property type="project" value="InterPro"/>
</dbReference>
<evidence type="ECO:0000313" key="3">
    <source>
        <dbReference type="Proteomes" id="UP000034837"/>
    </source>
</evidence>
<dbReference type="InterPro" id="IPR038717">
    <property type="entry name" value="Tc1-like_DDE_dom"/>
</dbReference>
<organism evidence="2 3">
    <name type="scientific">Candidatus Magasanikbacteria bacterium GW2011_GWA2_42_32</name>
    <dbReference type="NCBI Taxonomy" id="1619039"/>
    <lineage>
        <taxon>Bacteria</taxon>
        <taxon>Candidatus Magasanikiibacteriota</taxon>
    </lineage>
</organism>
<dbReference type="EMBL" id="LCDO01000015">
    <property type="protein sequence ID" value="KKS56349.1"/>
    <property type="molecule type" value="Genomic_DNA"/>
</dbReference>
<gene>
    <name evidence="2" type="ORF">UV20_C0015G0010</name>
</gene>
<protein>
    <recommendedName>
        <fullName evidence="1">Tc1-like transposase DDE domain-containing protein</fullName>
    </recommendedName>
</protein>
<feature type="domain" description="Tc1-like transposase DDE" evidence="1">
    <location>
        <begin position="5"/>
        <end position="83"/>
    </location>
</feature>
<dbReference type="Pfam" id="PF13358">
    <property type="entry name" value="DDE_3"/>
    <property type="match status" value="1"/>
</dbReference>
<evidence type="ECO:0000259" key="1">
    <source>
        <dbReference type="Pfam" id="PF13358"/>
    </source>
</evidence>
<dbReference type="AlphaFoldDB" id="A0A0G1A5U9"/>